<dbReference type="AlphaFoldDB" id="A0A067SJF4"/>
<gene>
    <name evidence="2" type="ORF">GALMADRAFT_230148</name>
</gene>
<dbReference type="EMBL" id="KL142398">
    <property type="protein sequence ID" value="KDR70152.1"/>
    <property type="molecule type" value="Genomic_DNA"/>
</dbReference>
<reference evidence="3" key="1">
    <citation type="journal article" date="2014" name="Proc. Natl. Acad. Sci. U.S.A.">
        <title>Extensive sampling of basidiomycete genomes demonstrates inadequacy of the white-rot/brown-rot paradigm for wood decay fungi.</title>
        <authorList>
            <person name="Riley R."/>
            <person name="Salamov A.A."/>
            <person name="Brown D.W."/>
            <person name="Nagy L.G."/>
            <person name="Floudas D."/>
            <person name="Held B.W."/>
            <person name="Levasseur A."/>
            <person name="Lombard V."/>
            <person name="Morin E."/>
            <person name="Otillar R."/>
            <person name="Lindquist E.A."/>
            <person name="Sun H."/>
            <person name="LaButti K.M."/>
            <person name="Schmutz J."/>
            <person name="Jabbour D."/>
            <person name="Luo H."/>
            <person name="Baker S.E."/>
            <person name="Pisabarro A.G."/>
            <person name="Walton J.D."/>
            <person name="Blanchette R.A."/>
            <person name="Henrissat B."/>
            <person name="Martin F."/>
            <person name="Cullen D."/>
            <person name="Hibbett D.S."/>
            <person name="Grigoriev I.V."/>
        </authorList>
    </citation>
    <scope>NUCLEOTIDE SEQUENCE [LARGE SCALE GENOMIC DNA]</scope>
    <source>
        <strain evidence="3">CBS 339.88</strain>
    </source>
</reference>
<sequence>MRATSVQSQSQSLRQSCDIYYQHIGVKRRGSPLWIPEPNKKLPVSYRRMGNTIGDVGIITDSGGFDFLFNICLPLGHPNNPSRLPENFVPFHVESADIREYSAFNGESYFSSASVKRSQHGGGTSGLNFEASASKEASEGAILTMPVGLNSEDLGNIFWIRQYADANAEHWYRYINQVRGREVKNGDVRVVVGHDKTTAWGIATFSNLTAQTDSFHLKFRPVEQCTVGRIYEWEYSGTAEVRSGPHALEIAALQLGDPEQQGAGYENQCLFVRTLNFKVRDDIWEKLESELAELAVKDAPGYSYSDLLPSSQLPPASTTTHPSQSTTSGGGHSQFQHLPNLPTALVCQSYSCCERSQVCGFVDL</sequence>
<evidence type="ECO:0000313" key="3">
    <source>
        <dbReference type="Proteomes" id="UP000027222"/>
    </source>
</evidence>
<keyword evidence="3" id="KW-1185">Reference proteome</keyword>
<name>A0A067SJF4_GALM3</name>
<feature type="compositionally biased region" description="Low complexity" evidence="1">
    <location>
        <begin position="317"/>
        <end position="327"/>
    </location>
</feature>
<organism evidence="2 3">
    <name type="scientific">Galerina marginata (strain CBS 339.88)</name>
    <dbReference type="NCBI Taxonomy" id="685588"/>
    <lineage>
        <taxon>Eukaryota</taxon>
        <taxon>Fungi</taxon>
        <taxon>Dikarya</taxon>
        <taxon>Basidiomycota</taxon>
        <taxon>Agaricomycotina</taxon>
        <taxon>Agaricomycetes</taxon>
        <taxon>Agaricomycetidae</taxon>
        <taxon>Agaricales</taxon>
        <taxon>Agaricineae</taxon>
        <taxon>Strophariaceae</taxon>
        <taxon>Galerina</taxon>
    </lineage>
</organism>
<proteinExistence type="predicted"/>
<accession>A0A067SJF4</accession>
<evidence type="ECO:0000256" key="1">
    <source>
        <dbReference type="SAM" id="MobiDB-lite"/>
    </source>
</evidence>
<protein>
    <submittedName>
        <fullName evidence="2">Uncharacterized protein</fullName>
    </submittedName>
</protein>
<dbReference type="OrthoDB" id="3222453at2759"/>
<dbReference type="HOGENOM" id="CLU_021108_1_0_1"/>
<evidence type="ECO:0000313" key="2">
    <source>
        <dbReference type="EMBL" id="KDR70152.1"/>
    </source>
</evidence>
<feature type="region of interest" description="Disordered" evidence="1">
    <location>
        <begin position="310"/>
        <end position="334"/>
    </location>
</feature>
<dbReference type="Proteomes" id="UP000027222">
    <property type="component" value="Unassembled WGS sequence"/>
</dbReference>